<keyword evidence="3 5" id="KW-1133">Transmembrane helix</keyword>
<evidence type="ECO:0000259" key="6">
    <source>
        <dbReference type="Pfam" id="PF06803"/>
    </source>
</evidence>
<evidence type="ECO:0000256" key="4">
    <source>
        <dbReference type="ARBA" id="ARBA00023136"/>
    </source>
</evidence>
<keyword evidence="4 5" id="KW-0472">Membrane</keyword>
<proteinExistence type="predicted"/>
<comment type="subcellular location">
    <subcellularLocation>
        <location evidence="1">Endomembrane system</location>
        <topology evidence="1">Multi-pass membrane protein</topology>
    </subcellularLocation>
</comment>
<dbReference type="EMBL" id="AWTP01000134">
    <property type="protein sequence ID" value="KGH07237.1"/>
    <property type="molecule type" value="Genomic_DNA"/>
</dbReference>
<accession>A0A0E3BQ84</accession>
<sequence length="157" mass="17281">MASAAIGTCAAVIDKERKFRLVLGIFMNLNDNLKVWAKRIKRDGVTLWFAGKHPDTPWYAKALGLLVVAYALSPIDLIPDFIPVLGYVDDILLLPALIWLTVKLLPQSVLAECRVQADAWMAEKGAKPSSRAGAIMIIVLWVAMGVAAWLWLNPQSV</sequence>
<evidence type="ECO:0000256" key="1">
    <source>
        <dbReference type="ARBA" id="ARBA00004127"/>
    </source>
</evidence>
<keyword evidence="2 5" id="KW-0812">Transmembrane</keyword>
<protein>
    <recommendedName>
        <fullName evidence="6">DUF1232 domain-containing protein</fullName>
    </recommendedName>
</protein>
<name>A0A0E3BQ84_9BURK</name>
<feature type="transmembrane region" description="Helical" evidence="5">
    <location>
        <begin position="132"/>
        <end position="152"/>
    </location>
</feature>
<dbReference type="AlphaFoldDB" id="A0A0E3BQ84"/>
<evidence type="ECO:0000313" key="7">
    <source>
        <dbReference type="EMBL" id="KGH07237.1"/>
    </source>
</evidence>
<comment type="caution">
    <text evidence="7">The sequence shown here is derived from an EMBL/GenBank/DDBJ whole genome shotgun (WGS) entry which is preliminary data.</text>
</comment>
<dbReference type="Proteomes" id="UP000029549">
    <property type="component" value="Unassembled WGS sequence"/>
</dbReference>
<evidence type="ECO:0000256" key="3">
    <source>
        <dbReference type="ARBA" id="ARBA00022989"/>
    </source>
</evidence>
<evidence type="ECO:0000256" key="2">
    <source>
        <dbReference type="ARBA" id="ARBA00022692"/>
    </source>
</evidence>
<dbReference type="Pfam" id="PF06803">
    <property type="entry name" value="DUF1232"/>
    <property type="match status" value="1"/>
</dbReference>
<reference evidence="7 8" key="1">
    <citation type="submission" date="2013-09" db="EMBL/GenBank/DDBJ databases">
        <title>High correlation between genotypes and phenotypes of environmental bacteria Comamonas testosteroni strains.</title>
        <authorList>
            <person name="Liu L."/>
            <person name="Zhu W."/>
            <person name="Xia X."/>
            <person name="Xu B."/>
            <person name="Luo M."/>
            <person name="Wang G."/>
        </authorList>
    </citation>
    <scope>NUCLEOTIDE SEQUENCE [LARGE SCALE GENOMIC DNA]</scope>
    <source>
        <strain evidence="7 8">DF2</strain>
    </source>
</reference>
<dbReference type="InterPro" id="IPR010652">
    <property type="entry name" value="DUF1232"/>
</dbReference>
<keyword evidence="8" id="KW-1185">Reference proteome</keyword>
<gene>
    <name evidence="7" type="ORF">P608_21030</name>
</gene>
<evidence type="ECO:0000313" key="8">
    <source>
        <dbReference type="Proteomes" id="UP000029549"/>
    </source>
</evidence>
<dbReference type="GO" id="GO:0012505">
    <property type="term" value="C:endomembrane system"/>
    <property type="evidence" value="ECO:0007669"/>
    <property type="project" value="UniProtKB-SubCell"/>
</dbReference>
<evidence type="ECO:0000256" key="5">
    <source>
        <dbReference type="SAM" id="Phobius"/>
    </source>
</evidence>
<organism evidence="7 8">
    <name type="scientific">Comamonas thiooxydans</name>
    <dbReference type="NCBI Taxonomy" id="363952"/>
    <lineage>
        <taxon>Bacteria</taxon>
        <taxon>Pseudomonadati</taxon>
        <taxon>Pseudomonadota</taxon>
        <taxon>Betaproteobacteria</taxon>
        <taxon>Burkholderiales</taxon>
        <taxon>Comamonadaceae</taxon>
        <taxon>Comamonas</taxon>
    </lineage>
</organism>
<feature type="domain" description="DUF1232" evidence="6">
    <location>
        <begin position="60"/>
        <end position="95"/>
    </location>
</feature>